<dbReference type="PROSITE" id="PS50181">
    <property type="entry name" value="FBOX"/>
    <property type="match status" value="1"/>
</dbReference>
<dbReference type="AlphaFoldDB" id="A0AAN7ALW7"/>
<feature type="domain" description="F-box" evidence="1">
    <location>
        <begin position="1"/>
        <end position="51"/>
    </location>
</feature>
<comment type="caution">
    <text evidence="2">The sequence shown here is derived from an EMBL/GenBank/DDBJ whole genome shotgun (WGS) entry which is preliminary data.</text>
</comment>
<dbReference type="Gene3D" id="1.20.1280.50">
    <property type="match status" value="1"/>
</dbReference>
<dbReference type="InterPro" id="IPR001810">
    <property type="entry name" value="F-box_dom"/>
</dbReference>
<dbReference type="EMBL" id="MU864350">
    <property type="protein sequence ID" value="KAK4193566.1"/>
    <property type="molecule type" value="Genomic_DNA"/>
</dbReference>
<dbReference type="Proteomes" id="UP001302126">
    <property type="component" value="Unassembled WGS sequence"/>
</dbReference>
<dbReference type="SMART" id="SM00256">
    <property type="entry name" value="FBOX"/>
    <property type="match status" value="1"/>
</dbReference>
<keyword evidence="3" id="KW-1185">Reference proteome</keyword>
<name>A0AAN7ALW7_9PEZI</name>
<reference evidence="2" key="1">
    <citation type="journal article" date="2023" name="Mol. Phylogenet. Evol.">
        <title>Genome-scale phylogeny and comparative genomics of the fungal order Sordariales.</title>
        <authorList>
            <person name="Hensen N."/>
            <person name="Bonometti L."/>
            <person name="Westerberg I."/>
            <person name="Brannstrom I.O."/>
            <person name="Guillou S."/>
            <person name="Cros-Aarteil S."/>
            <person name="Calhoun S."/>
            <person name="Haridas S."/>
            <person name="Kuo A."/>
            <person name="Mondo S."/>
            <person name="Pangilinan J."/>
            <person name="Riley R."/>
            <person name="LaButti K."/>
            <person name="Andreopoulos B."/>
            <person name="Lipzen A."/>
            <person name="Chen C."/>
            <person name="Yan M."/>
            <person name="Daum C."/>
            <person name="Ng V."/>
            <person name="Clum A."/>
            <person name="Steindorff A."/>
            <person name="Ohm R.A."/>
            <person name="Martin F."/>
            <person name="Silar P."/>
            <person name="Natvig D.O."/>
            <person name="Lalanne C."/>
            <person name="Gautier V."/>
            <person name="Ament-Velasquez S.L."/>
            <person name="Kruys A."/>
            <person name="Hutchinson M.I."/>
            <person name="Powell A.J."/>
            <person name="Barry K."/>
            <person name="Miller A.N."/>
            <person name="Grigoriev I.V."/>
            <person name="Debuchy R."/>
            <person name="Gladieux P."/>
            <person name="Hiltunen Thoren M."/>
            <person name="Johannesson H."/>
        </authorList>
    </citation>
    <scope>NUCLEOTIDE SEQUENCE</scope>
    <source>
        <strain evidence="2">PSN309</strain>
    </source>
</reference>
<evidence type="ECO:0000313" key="3">
    <source>
        <dbReference type="Proteomes" id="UP001302126"/>
    </source>
</evidence>
<dbReference type="SUPFAM" id="SSF81383">
    <property type="entry name" value="F-box domain"/>
    <property type="match status" value="1"/>
</dbReference>
<evidence type="ECO:0000259" key="1">
    <source>
        <dbReference type="PROSITE" id="PS50181"/>
    </source>
</evidence>
<reference evidence="2" key="2">
    <citation type="submission" date="2023-05" db="EMBL/GenBank/DDBJ databases">
        <authorList>
            <consortium name="Lawrence Berkeley National Laboratory"/>
            <person name="Steindorff A."/>
            <person name="Hensen N."/>
            <person name="Bonometti L."/>
            <person name="Westerberg I."/>
            <person name="Brannstrom I.O."/>
            <person name="Guillou S."/>
            <person name="Cros-Aarteil S."/>
            <person name="Calhoun S."/>
            <person name="Haridas S."/>
            <person name="Kuo A."/>
            <person name="Mondo S."/>
            <person name="Pangilinan J."/>
            <person name="Riley R."/>
            <person name="Labutti K."/>
            <person name="Andreopoulos B."/>
            <person name="Lipzen A."/>
            <person name="Chen C."/>
            <person name="Yanf M."/>
            <person name="Daum C."/>
            <person name="Ng V."/>
            <person name="Clum A."/>
            <person name="Ohm R."/>
            <person name="Martin F."/>
            <person name="Silar P."/>
            <person name="Natvig D."/>
            <person name="Lalanne C."/>
            <person name="Gautier V."/>
            <person name="Ament-Velasquez S.L."/>
            <person name="Kruys A."/>
            <person name="Hutchinson M.I."/>
            <person name="Powell A.J."/>
            <person name="Barry K."/>
            <person name="Miller A.N."/>
            <person name="Grigoriev I.V."/>
            <person name="Debuchy R."/>
            <person name="Gladieux P."/>
            <person name="Thoren M.H."/>
            <person name="Johannesson H."/>
        </authorList>
    </citation>
    <scope>NUCLEOTIDE SEQUENCE</scope>
    <source>
        <strain evidence="2">PSN309</strain>
    </source>
</reference>
<dbReference type="Pfam" id="PF12937">
    <property type="entry name" value="F-box-like"/>
    <property type="match status" value="1"/>
</dbReference>
<organism evidence="2 3">
    <name type="scientific">Podospora australis</name>
    <dbReference type="NCBI Taxonomy" id="1536484"/>
    <lineage>
        <taxon>Eukaryota</taxon>
        <taxon>Fungi</taxon>
        <taxon>Dikarya</taxon>
        <taxon>Ascomycota</taxon>
        <taxon>Pezizomycotina</taxon>
        <taxon>Sordariomycetes</taxon>
        <taxon>Sordariomycetidae</taxon>
        <taxon>Sordariales</taxon>
        <taxon>Podosporaceae</taxon>
        <taxon>Podospora</taxon>
    </lineage>
</organism>
<evidence type="ECO:0000313" key="2">
    <source>
        <dbReference type="EMBL" id="KAK4193566.1"/>
    </source>
</evidence>
<dbReference type="InterPro" id="IPR036047">
    <property type="entry name" value="F-box-like_dom_sf"/>
</dbReference>
<accession>A0AAN7ALW7</accession>
<protein>
    <recommendedName>
        <fullName evidence="1">F-box domain-containing protein</fullName>
    </recommendedName>
</protein>
<sequence length="585" mass="66672">MTILQLPPEIFHNILVFVDPEDLGTLPLTCRHFNDFISGNNALCRDMYLRYLDDPPTTNFNYTEELHDVVRLAKVCSSQQLFEPDNARAFILEELPFVHRVVTHLLANSVPPPPSPRDPAPQIIRTSRTETFNPSNNATVLNSYFSSNYLSRSAFFKQSTIFARLRQTNNVHPRDGFVIGDDATPPEHRQQSAKLHCLYGIADTLKDITNRRRYRYAAPVSSPARSIYGLACSKVYDLREYRRHGTAWGPFYGGDHGDGLGLRVDWEKTEAILLVIGANLHIKGLADFEGVENVWGRPFAGVWEKSYIPWTLGRLKLEREREEERLRGDVDEDELKKRQEKEELEKQDPYGVGGTWLRIVCFLDYSDFFLFNFPPANHPRNNAGPREAIDRGEATRLILMKVRVTEVEKATEPGDDPNWPVVHFEGISRALDSSWDENADSELIGTARMTKEGEVRWTTYSIYSGEERWKSEGFQLGGVKSARGVIGNWFDKDYNDRGPCGPTAFWKVADHEYSGDDTDMLLSNLLPLSKPPLPPSHVAYYYPISYAKQLSPFFTFKPSDCLFFASPAQFSLNLIQRACSYSPFS</sequence>
<gene>
    <name evidence="2" type="ORF">QBC35DRAFT_371506</name>
</gene>
<dbReference type="CDD" id="cd09917">
    <property type="entry name" value="F-box_SF"/>
    <property type="match status" value="1"/>
</dbReference>
<proteinExistence type="predicted"/>